<evidence type="ECO:0000313" key="6">
    <source>
        <dbReference type="EMBL" id="RZF37230.1"/>
    </source>
</evidence>
<dbReference type="OrthoDB" id="2019572at2759"/>
<reference evidence="6 7" key="1">
    <citation type="journal article" date="2017" name="Gigascience">
        <title>Genome sequence of the small brown planthopper, Laodelphax striatellus.</title>
        <authorList>
            <person name="Zhu J."/>
            <person name="Jiang F."/>
            <person name="Wang X."/>
            <person name="Yang P."/>
            <person name="Bao Y."/>
            <person name="Zhao W."/>
            <person name="Wang W."/>
            <person name="Lu H."/>
            <person name="Wang Q."/>
            <person name="Cui N."/>
            <person name="Li J."/>
            <person name="Chen X."/>
            <person name="Luo L."/>
            <person name="Yu J."/>
            <person name="Kang L."/>
            <person name="Cui F."/>
        </authorList>
    </citation>
    <scope>NUCLEOTIDE SEQUENCE [LARGE SCALE GENOMIC DNA]</scope>
    <source>
        <strain evidence="6">Lst14</strain>
    </source>
</reference>
<sequence>MTKTCIFSLNRIRTREVVGLLSGRETIETTVRLLCQFKSQQLSTTVHRSMSASGFPYAGVQFVSECFLEWKSRVHISAADSSCNMKCPADPKEACGGYYTTIVYRPAIAKLVPQPPAEARPLADAKSGVRIVYLLTLNGRAVRQVRRLIRALYHPDHFFYIHVDAVSWGLDLKKKTFH</sequence>
<protein>
    <recommendedName>
        <fullName evidence="5">WSC domain-containing protein</fullName>
    </recommendedName>
</protein>
<keyword evidence="4" id="KW-1133">Transmembrane helix</keyword>
<dbReference type="GO" id="GO:0050650">
    <property type="term" value="P:chondroitin sulfate proteoglycan biosynthetic process"/>
    <property type="evidence" value="ECO:0007669"/>
    <property type="project" value="TreeGrafter"/>
</dbReference>
<keyword evidence="7" id="KW-1185">Reference proteome</keyword>
<dbReference type="PANTHER" id="PTHR46025">
    <property type="entry name" value="XYLOSYLTRANSFERASE OXT"/>
    <property type="match status" value="1"/>
</dbReference>
<proteinExistence type="predicted"/>
<dbReference type="EMBL" id="QKKF02024854">
    <property type="protein sequence ID" value="RZF37230.1"/>
    <property type="molecule type" value="Genomic_DNA"/>
</dbReference>
<dbReference type="GO" id="GO:0015012">
    <property type="term" value="P:heparan sulfate proteoglycan biosynthetic process"/>
    <property type="evidence" value="ECO:0007669"/>
    <property type="project" value="TreeGrafter"/>
</dbReference>
<dbReference type="STRING" id="195883.A0A482WVZ5"/>
<evidence type="ECO:0000259" key="5">
    <source>
        <dbReference type="Pfam" id="PF01822"/>
    </source>
</evidence>
<dbReference type="Pfam" id="PF01822">
    <property type="entry name" value="WSC"/>
    <property type="match status" value="1"/>
</dbReference>
<keyword evidence="2" id="KW-0812">Transmembrane</keyword>
<evidence type="ECO:0000313" key="7">
    <source>
        <dbReference type="Proteomes" id="UP000291343"/>
    </source>
</evidence>
<dbReference type="PANTHER" id="PTHR46025:SF3">
    <property type="entry name" value="XYLOSYLTRANSFERASE OXT"/>
    <property type="match status" value="1"/>
</dbReference>
<evidence type="ECO:0000256" key="3">
    <source>
        <dbReference type="ARBA" id="ARBA00022968"/>
    </source>
</evidence>
<comment type="subcellular location">
    <subcellularLocation>
        <location evidence="1">Golgi apparatus membrane</location>
        <topology evidence="1">Single-pass type II membrane protein</topology>
    </subcellularLocation>
</comment>
<evidence type="ECO:0000256" key="2">
    <source>
        <dbReference type="ARBA" id="ARBA00022692"/>
    </source>
</evidence>
<dbReference type="InterPro" id="IPR002889">
    <property type="entry name" value="WSC_carb-bd"/>
</dbReference>
<dbReference type="AlphaFoldDB" id="A0A482WVZ5"/>
<dbReference type="GO" id="GO:0000139">
    <property type="term" value="C:Golgi membrane"/>
    <property type="evidence" value="ECO:0007669"/>
    <property type="project" value="UniProtKB-SubCell"/>
</dbReference>
<keyword evidence="3" id="KW-0735">Signal-anchor</keyword>
<dbReference type="SMR" id="A0A482WVZ5"/>
<evidence type="ECO:0000256" key="4">
    <source>
        <dbReference type="ARBA" id="ARBA00022989"/>
    </source>
</evidence>
<comment type="caution">
    <text evidence="6">The sequence shown here is derived from an EMBL/GenBank/DDBJ whole genome shotgun (WGS) entry which is preliminary data.</text>
</comment>
<feature type="domain" description="WSC" evidence="5">
    <location>
        <begin position="49"/>
        <end position="97"/>
    </location>
</feature>
<dbReference type="InterPro" id="IPR043538">
    <property type="entry name" value="XYLT"/>
</dbReference>
<keyword evidence="4" id="KW-0472">Membrane</keyword>
<organism evidence="6 7">
    <name type="scientific">Laodelphax striatellus</name>
    <name type="common">Small brown planthopper</name>
    <name type="synonym">Delphax striatella</name>
    <dbReference type="NCBI Taxonomy" id="195883"/>
    <lineage>
        <taxon>Eukaryota</taxon>
        <taxon>Metazoa</taxon>
        <taxon>Ecdysozoa</taxon>
        <taxon>Arthropoda</taxon>
        <taxon>Hexapoda</taxon>
        <taxon>Insecta</taxon>
        <taxon>Pterygota</taxon>
        <taxon>Neoptera</taxon>
        <taxon>Paraneoptera</taxon>
        <taxon>Hemiptera</taxon>
        <taxon>Auchenorrhyncha</taxon>
        <taxon>Fulgoroidea</taxon>
        <taxon>Delphacidae</taxon>
        <taxon>Criomorphinae</taxon>
        <taxon>Laodelphax</taxon>
    </lineage>
</organism>
<dbReference type="Proteomes" id="UP000291343">
    <property type="component" value="Unassembled WGS sequence"/>
</dbReference>
<name>A0A482WVZ5_LAOST</name>
<gene>
    <name evidence="6" type="ORF">LSTR_LSTR015486</name>
</gene>
<dbReference type="GO" id="GO:0030158">
    <property type="term" value="F:protein xylosyltransferase activity"/>
    <property type="evidence" value="ECO:0007669"/>
    <property type="project" value="InterPro"/>
</dbReference>
<dbReference type="InParanoid" id="A0A482WVZ5"/>
<evidence type="ECO:0000256" key="1">
    <source>
        <dbReference type="ARBA" id="ARBA00004323"/>
    </source>
</evidence>
<accession>A0A482WVZ5</accession>